<protein>
    <recommendedName>
        <fullName evidence="6">D-galactose/methyl-galactoside binding periplasmic protein MglB</fullName>
    </recommendedName>
</protein>
<comment type="subcellular location">
    <subcellularLocation>
        <location evidence="1">Cell envelope</location>
    </subcellularLocation>
</comment>
<comment type="caution">
    <text evidence="8">The sequence shown here is derived from an EMBL/GenBank/DDBJ whole genome shotgun (WGS) entry which is preliminary data.</text>
</comment>
<keyword evidence="3" id="KW-0479">Metal-binding</keyword>
<evidence type="ECO:0000256" key="5">
    <source>
        <dbReference type="ARBA" id="ARBA00034323"/>
    </source>
</evidence>
<dbReference type="PANTHER" id="PTHR46847">
    <property type="entry name" value="D-ALLOSE-BINDING PERIPLASMIC PROTEIN-RELATED"/>
    <property type="match status" value="1"/>
</dbReference>
<keyword evidence="4" id="KW-0732">Signal</keyword>
<name>A0ABR7DJ43_9CLOT</name>
<accession>A0ABR7DJ43</accession>
<dbReference type="CDD" id="cd01539">
    <property type="entry name" value="PBP1_GGBP"/>
    <property type="match status" value="1"/>
</dbReference>
<evidence type="ECO:0000256" key="2">
    <source>
        <dbReference type="ARBA" id="ARBA00007639"/>
    </source>
</evidence>
<dbReference type="Gene3D" id="3.40.50.2300">
    <property type="match status" value="2"/>
</dbReference>
<proteinExistence type="inferred from homology"/>
<dbReference type="InterPro" id="IPR025997">
    <property type="entry name" value="SBP_2_dom"/>
</dbReference>
<reference evidence="8 9" key="1">
    <citation type="submission" date="2020-08" db="EMBL/GenBank/DDBJ databases">
        <title>Genome public.</title>
        <authorList>
            <person name="Liu C."/>
            <person name="Sun Q."/>
        </authorList>
    </citation>
    <scope>NUCLEOTIDE SEQUENCE [LARGE SCALE GENOMIC DNA]</scope>
    <source>
        <strain evidence="8 9">NSJ-6</strain>
    </source>
</reference>
<comment type="subunit">
    <text evidence="5">The ABC transporter complex is composed of one ATP-binding protein (MglA), two transmembrane proteins (MglC) and a solute-binding protein (MglB).</text>
</comment>
<comment type="similarity">
    <text evidence="2">Belongs to the bacterial solute-binding protein 2 family.</text>
</comment>
<dbReference type="EMBL" id="JACOOO010000052">
    <property type="protein sequence ID" value="MBC5631115.1"/>
    <property type="molecule type" value="Genomic_DNA"/>
</dbReference>
<dbReference type="Pfam" id="PF13407">
    <property type="entry name" value="Peripla_BP_4"/>
    <property type="match status" value="1"/>
</dbReference>
<evidence type="ECO:0000313" key="8">
    <source>
        <dbReference type="EMBL" id="MBC5631115.1"/>
    </source>
</evidence>
<gene>
    <name evidence="8" type="ORF">H8S20_20045</name>
</gene>
<dbReference type="SUPFAM" id="SSF53822">
    <property type="entry name" value="Periplasmic binding protein-like I"/>
    <property type="match status" value="1"/>
</dbReference>
<evidence type="ECO:0000259" key="7">
    <source>
        <dbReference type="Pfam" id="PF13407"/>
    </source>
</evidence>
<evidence type="ECO:0000256" key="6">
    <source>
        <dbReference type="ARBA" id="ARBA00034344"/>
    </source>
</evidence>
<dbReference type="RefSeq" id="WP_032118008.1">
    <property type="nucleotide sequence ID" value="NZ_JACOOO010000052.1"/>
</dbReference>
<evidence type="ECO:0000256" key="4">
    <source>
        <dbReference type="ARBA" id="ARBA00022729"/>
    </source>
</evidence>
<dbReference type="PANTHER" id="PTHR46847:SF1">
    <property type="entry name" value="D-ALLOSE-BINDING PERIPLASMIC PROTEIN-RELATED"/>
    <property type="match status" value="1"/>
</dbReference>
<dbReference type="InterPro" id="IPR044085">
    <property type="entry name" value="MglB-like_PBP1"/>
</dbReference>
<sequence length="344" mass="38429">MGKMRVSSTFVAIIFMVNYLVGCTNNNEVYNNVEEIKIGVTVYKEDDKFISTITNNILELAKKKEKEENVKITIDILDAKENLANQCNQVDKFILNNYDVICVNIVDRTSAATIIDKAKSSNTPIIFFNREPVEEDMRRWKDVYYVGAEAEKSGELQGSLIIDKYTSDKSEIDKNGDGKIQYVMLEGEHGHQDTAIRTEYSIKTIVQNGIEVEKLADDTANWEFAQAKSKMTGWIKEFGSEIEVVFSNNDDMALGAIEALKEAEINNVIVVGVDGVTEALEAVKNDEMLGTVISNSIAQAEGIFNIAYSKATNGDLSDVEGLEGKYIKTKHIKIDKNNVDVYLK</sequence>
<feature type="domain" description="Periplasmic binding protein" evidence="7">
    <location>
        <begin position="38"/>
        <end position="312"/>
    </location>
</feature>
<dbReference type="InterPro" id="IPR028082">
    <property type="entry name" value="Peripla_BP_I"/>
</dbReference>
<evidence type="ECO:0000313" key="9">
    <source>
        <dbReference type="Proteomes" id="UP000596929"/>
    </source>
</evidence>
<dbReference type="Proteomes" id="UP000596929">
    <property type="component" value="Unassembled WGS sequence"/>
</dbReference>
<organism evidence="8 9">
    <name type="scientific">Clostridium hominis</name>
    <dbReference type="NCBI Taxonomy" id="2763036"/>
    <lineage>
        <taxon>Bacteria</taxon>
        <taxon>Bacillati</taxon>
        <taxon>Bacillota</taxon>
        <taxon>Clostridia</taxon>
        <taxon>Eubacteriales</taxon>
        <taxon>Clostridiaceae</taxon>
        <taxon>Clostridium</taxon>
    </lineage>
</organism>
<evidence type="ECO:0000256" key="3">
    <source>
        <dbReference type="ARBA" id="ARBA00022723"/>
    </source>
</evidence>
<keyword evidence="9" id="KW-1185">Reference proteome</keyword>
<evidence type="ECO:0000256" key="1">
    <source>
        <dbReference type="ARBA" id="ARBA00004196"/>
    </source>
</evidence>